<dbReference type="InterPro" id="IPR029058">
    <property type="entry name" value="AB_hydrolase_fold"/>
</dbReference>
<dbReference type="SUPFAM" id="SSF53474">
    <property type="entry name" value="alpha/beta-Hydrolases"/>
    <property type="match status" value="1"/>
</dbReference>
<keyword evidence="1 4" id="KW-0378">Hydrolase</keyword>
<evidence type="ECO:0000256" key="1">
    <source>
        <dbReference type="ARBA" id="ARBA00022801"/>
    </source>
</evidence>
<dbReference type="Proteomes" id="UP001147747">
    <property type="component" value="Unassembled WGS sequence"/>
</dbReference>
<dbReference type="Pfam" id="PF20434">
    <property type="entry name" value="BD-FAE"/>
    <property type="match status" value="1"/>
</dbReference>
<dbReference type="PANTHER" id="PTHR48081:SF33">
    <property type="entry name" value="KYNURENINE FORMAMIDASE"/>
    <property type="match status" value="1"/>
</dbReference>
<dbReference type="EMBL" id="JAPZBU010000009">
    <property type="protein sequence ID" value="KAJ5387969.1"/>
    <property type="molecule type" value="Genomic_DNA"/>
</dbReference>
<dbReference type="PANTHER" id="PTHR48081">
    <property type="entry name" value="AB HYDROLASE SUPERFAMILY PROTEIN C4A8.06C"/>
    <property type="match status" value="1"/>
</dbReference>
<reference evidence="4" key="2">
    <citation type="journal article" date="2023" name="IMA Fungus">
        <title>Comparative genomic study of the Penicillium genus elucidates a diverse pangenome and 15 lateral gene transfer events.</title>
        <authorList>
            <person name="Petersen C."/>
            <person name="Sorensen T."/>
            <person name="Nielsen M.R."/>
            <person name="Sondergaard T.E."/>
            <person name="Sorensen J.L."/>
            <person name="Fitzpatrick D.A."/>
            <person name="Frisvad J.C."/>
            <person name="Nielsen K.L."/>
        </authorList>
    </citation>
    <scope>NUCLEOTIDE SEQUENCE</scope>
    <source>
        <strain evidence="4">IBT 29677</strain>
    </source>
</reference>
<reference evidence="4" key="1">
    <citation type="submission" date="2022-12" db="EMBL/GenBank/DDBJ databases">
        <authorList>
            <person name="Petersen C."/>
        </authorList>
    </citation>
    <scope>NUCLEOTIDE SEQUENCE</scope>
    <source>
        <strain evidence="4">IBT 29677</strain>
    </source>
</reference>
<dbReference type="GO" id="GO:0017000">
    <property type="term" value="P:antibiotic biosynthetic process"/>
    <property type="evidence" value="ECO:0007669"/>
    <property type="project" value="UniProtKB-ARBA"/>
</dbReference>
<dbReference type="Gene3D" id="3.40.50.1820">
    <property type="entry name" value="alpha/beta hydrolase"/>
    <property type="match status" value="1"/>
</dbReference>
<dbReference type="AlphaFoldDB" id="A0A9W9VRL0"/>
<name>A0A9W9VRL0_9EURO</name>
<protein>
    <submittedName>
        <fullName evidence="4">Alpha/Beta hydrolase protein</fullName>
    </submittedName>
</protein>
<proteinExistence type="predicted"/>
<evidence type="ECO:0000256" key="2">
    <source>
        <dbReference type="SAM" id="MobiDB-lite"/>
    </source>
</evidence>
<dbReference type="InterPro" id="IPR050300">
    <property type="entry name" value="GDXG_lipolytic_enzyme"/>
</dbReference>
<evidence type="ECO:0000259" key="3">
    <source>
        <dbReference type="Pfam" id="PF20434"/>
    </source>
</evidence>
<feature type="domain" description="BD-FAE-like" evidence="3">
    <location>
        <begin position="94"/>
        <end position="196"/>
    </location>
</feature>
<dbReference type="InterPro" id="IPR049492">
    <property type="entry name" value="BD-FAE-like_dom"/>
</dbReference>
<dbReference type="GO" id="GO:0016787">
    <property type="term" value="F:hydrolase activity"/>
    <property type="evidence" value="ECO:0007669"/>
    <property type="project" value="UniProtKB-KW"/>
</dbReference>
<comment type="caution">
    <text evidence="4">The sequence shown here is derived from an EMBL/GenBank/DDBJ whole genome shotgun (WGS) entry which is preliminary data.</text>
</comment>
<accession>A0A9W9VRL0</accession>
<evidence type="ECO:0000313" key="5">
    <source>
        <dbReference type="Proteomes" id="UP001147747"/>
    </source>
</evidence>
<dbReference type="GeneID" id="81374127"/>
<sequence>MMAASADTTSSISPTTQPEDHANPDLSESPATIASRGNEITGLKIFQKTDPDDDIAPSRVAELMAELIADKPTGGREISYGEKDTQHLRLWKANPKSHQAPTIVFVHGGSWRIGTNLDSIGSVKVSHLTEQGYAFASVNYTLIPVIEVEEQVQEIAQAISFLLKNAASLDIDSERVILMGHSSGAHVVTLLGTDTKYLTRAGVDIHVVRGVVSIDVVESLIRALGTDPERLRAISPTYHACAPNAAAFLLLHAHRQGDVRQAVELAAALHASGTKVDLRVFEGEGFEGHVRMLLRLGDPSYPATLVLEDWLRMHVPVSLT</sequence>
<organism evidence="4 5">
    <name type="scientific">Penicillium cosmopolitanum</name>
    <dbReference type="NCBI Taxonomy" id="1131564"/>
    <lineage>
        <taxon>Eukaryota</taxon>
        <taxon>Fungi</taxon>
        <taxon>Dikarya</taxon>
        <taxon>Ascomycota</taxon>
        <taxon>Pezizomycotina</taxon>
        <taxon>Eurotiomycetes</taxon>
        <taxon>Eurotiomycetidae</taxon>
        <taxon>Eurotiales</taxon>
        <taxon>Aspergillaceae</taxon>
        <taxon>Penicillium</taxon>
    </lineage>
</organism>
<dbReference type="RefSeq" id="XP_056485767.1">
    <property type="nucleotide sequence ID" value="XM_056635147.1"/>
</dbReference>
<feature type="region of interest" description="Disordered" evidence="2">
    <location>
        <begin position="1"/>
        <end position="32"/>
    </location>
</feature>
<evidence type="ECO:0000313" key="4">
    <source>
        <dbReference type="EMBL" id="KAJ5387969.1"/>
    </source>
</evidence>
<feature type="compositionally biased region" description="Polar residues" evidence="2">
    <location>
        <begin position="1"/>
        <end position="17"/>
    </location>
</feature>
<dbReference type="OrthoDB" id="433474at2759"/>
<dbReference type="GO" id="GO:0072330">
    <property type="term" value="P:monocarboxylic acid biosynthetic process"/>
    <property type="evidence" value="ECO:0007669"/>
    <property type="project" value="UniProtKB-ARBA"/>
</dbReference>
<gene>
    <name evidence="4" type="ORF">N7509_010510</name>
</gene>
<keyword evidence="5" id="KW-1185">Reference proteome</keyword>